<feature type="region of interest" description="Disordered" evidence="1">
    <location>
        <begin position="198"/>
        <end position="221"/>
    </location>
</feature>
<feature type="compositionally biased region" description="Low complexity" evidence="1">
    <location>
        <begin position="1"/>
        <end position="18"/>
    </location>
</feature>
<feature type="compositionally biased region" description="Low complexity" evidence="1">
    <location>
        <begin position="106"/>
        <end position="120"/>
    </location>
</feature>
<organism evidence="2 3">
    <name type="scientific">Sparassis crispa</name>
    <dbReference type="NCBI Taxonomy" id="139825"/>
    <lineage>
        <taxon>Eukaryota</taxon>
        <taxon>Fungi</taxon>
        <taxon>Dikarya</taxon>
        <taxon>Basidiomycota</taxon>
        <taxon>Agaricomycotina</taxon>
        <taxon>Agaricomycetes</taxon>
        <taxon>Polyporales</taxon>
        <taxon>Sparassidaceae</taxon>
        <taxon>Sparassis</taxon>
    </lineage>
</organism>
<feature type="region of interest" description="Disordered" evidence="1">
    <location>
        <begin position="1"/>
        <end position="45"/>
    </location>
</feature>
<dbReference type="AlphaFoldDB" id="A0A401H624"/>
<evidence type="ECO:0000256" key="1">
    <source>
        <dbReference type="SAM" id="MobiDB-lite"/>
    </source>
</evidence>
<name>A0A401H624_9APHY</name>
<evidence type="ECO:0000313" key="2">
    <source>
        <dbReference type="EMBL" id="GBE89896.1"/>
    </source>
</evidence>
<dbReference type="GeneID" id="38786813"/>
<feature type="compositionally biased region" description="Low complexity" evidence="1">
    <location>
        <begin position="27"/>
        <end position="45"/>
    </location>
</feature>
<dbReference type="Proteomes" id="UP000287166">
    <property type="component" value="Unassembled WGS sequence"/>
</dbReference>
<evidence type="ECO:0000313" key="3">
    <source>
        <dbReference type="Proteomes" id="UP000287166"/>
    </source>
</evidence>
<accession>A0A401H624</accession>
<proteinExistence type="predicted"/>
<dbReference type="OrthoDB" id="2802364at2759"/>
<dbReference type="InParanoid" id="A0A401H624"/>
<keyword evidence="3" id="KW-1185">Reference proteome</keyword>
<feature type="region of interest" description="Disordered" evidence="1">
    <location>
        <begin position="105"/>
        <end position="124"/>
    </location>
</feature>
<dbReference type="RefSeq" id="XP_027620809.1">
    <property type="nucleotide sequence ID" value="XM_027765008.1"/>
</dbReference>
<feature type="compositionally biased region" description="Basic residues" evidence="1">
    <location>
        <begin position="203"/>
        <end position="218"/>
    </location>
</feature>
<reference evidence="2 3" key="1">
    <citation type="journal article" date="2018" name="Sci. Rep.">
        <title>Genome sequence of the cauliflower mushroom Sparassis crispa (Hanabiratake) and its association with beneficial usage.</title>
        <authorList>
            <person name="Kiyama R."/>
            <person name="Furutani Y."/>
            <person name="Kawaguchi K."/>
            <person name="Nakanishi T."/>
        </authorList>
    </citation>
    <scope>NUCLEOTIDE SEQUENCE [LARGE SCALE GENOMIC DNA]</scope>
</reference>
<dbReference type="STRING" id="139825.A0A401H624"/>
<dbReference type="EMBL" id="BFAD01000017">
    <property type="protein sequence ID" value="GBE89896.1"/>
    <property type="molecule type" value="Genomic_DNA"/>
</dbReference>
<protein>
    <submittedName>
        <fullName evidence="2">Uncharacterized protein</fullName>
    </submittedName>
</protein>
<gene>
    <name evidence="2" type="ORF">SCP_1702220</name>
</gene>
<comment type="caution">
    <text evidence="2">The sequence shown here is derived from an EMBL/GenBank/DDBJ whole genome shotgun (WGS) entry which is preliminary data.</text>
</comment>
<sequence>MQASPRQRSPRSPFLPLSPSSPPDPASPSRSLLQPPELHEPPLSSSVYPVVLKQPFDDPHEVLCHEYNVEKTTVQLEPDGTVPPTVDMQVLQDAHMPTHALVVLGSETPQPSSDSSSPTTAPALPINADQFSRKFENDIGQTSAELCVPGSTLPVPEWDAASRSQFVTLPAIPLRAPHPPSIPLLLLFGLGLHLVPQPGARRGSSRRRSASPHPRRAPRTPTGLLATFLLPTPVIEEFPAAAAMAEAMAHLCSDEEMLQYVAHNQGLWRNVLALAPTDAAVVDMVHTAWNVTAEARRIRARRRVVPPDVGNVDSEPDSDVS</sequence>